<sequence length="155" mass="17356">MRVVIVQTEDELKVCLDIRRRVFVEEQQVPIEEEIDDQDAVGVGHHVYIEDENGRPVATARYKPYGDVHGGTAKIQRVAVLRSYRKGGYGRAVMAAIEALALADGFNRAVLDAQCHAEGFYHKLGYCTVSDEPFYDAGILHVRMEKALRQAPVAR</sequence>
<evidence type="ECO:0000313" key="3">
    <source>
        <dbReference type="Proteomes" id="UP000294581"/>
    </source>
</evidence>
<dbReference type="SUPFAM" id="SSF55729">
    <property type="entry name" value="Acyl-CoA N-acyltransferases (Nat)"/>
    <property type="match status" value="1"/>
</dbReference>
<dbReference type="EMBL" id="SORF01000004">
    <property type="protein sequence ID" value="TDY49674.1"/>
    <property type="molecule type" value="Genomic_DNA"/>
</dbReference>
<dbReference type="InterPro" id="IPR039143">
    <property type="entry name" value="GNPNAT1-like"/>
</dbReference>
<keyword evidence="2" id="KW-0012">Acyltransferase</keyword>
<accession>A0A4R8LQA7</accession>
<name>A0A4R8LQA7_9BACL</name>
<dbReference type="PROSITE" id="PS51186">
    <property type="entry name" value="GNAT"/>
    <property type="match status" value="1"/>
</dbReference>
<dbReference type="GO" id="GO:0004343">
    <property type="term" value="F:glucosamine 6-phosphate N-acetyltransferase activity"/>
    <property type="evidence" value="ECO:0007669"/>
    <property type="project" value="TreeGrafter"/>
</dbReference>
<proteinExistence type="predicted"/>
<gene>
    <name evidence="2" type="ORF">C7445_104187</name>
</gene>
<dbReference type="PANTHER" id="PTHR13355:SF11">
    <property type="entry name" value="GLUCOSAMINE 6-PHOSPHATE N-ACETYLTRANSFERASE"/>
    <property type="match status" value="1"/>
</dbReference>
<dbReference type="AlphaFoldDB" id="A0A4R8LQA7"/>
<dbReference type="InterPro" id="IPR000182">
    <property type="entry name" value="GNAT_dom"/>
</dbReference>
<dbReference type="InterPro" id="IPR016181">
    <property type="entry name" value="Acyl_CoA_acyltransferase"/>
</dbReference>
<keyword evidence="2" id="KW-0808">Transferase</keyword>
<comment type="caution">
    <text evidence="2">The sequence shown here is derived from an EMBL/GenBank/DDBJ whole genome shotgun (WGS) entry which is preliminary data.</text>
</comment>
<dbReference type="Gene3D" id="3.40.630.30">
    <property type="match status" value="1"/>
</dbReference>
<protein>
    <submittedName>
        <fullName evidence="2">Putative GNAT family N-acyltransferase</fullName>
    </submittedName>
</protein>
<organism evidence="2 3">
    <name type="scientific">Alicyclobacillus sacchari</name>
    <dbReference type="NCBI Taxonomy" id="392010"/>
    <lineage>
        <taxon>Bacteria</taxon>
        <taxon>Bacillati</taxon>
        <taxon>Bacillota</taxon>
        <taxon>Bacilli</taxon>
        <taxon>Bacillales</taxon>
        <taxon>Alicyclobacillaceae</taxon>
        <taxon>Alicyclobacillus</taxon>
    </lineage>
</organism>
<dbReference type="CDD" id="cd04301">
    <property type="entry name" value="NAT_SF"/>
    <property type="match status" value="1"/>
</dbReference>
<evidence type="ECO:0000259" key="1">
    <source>
        <dbReference type="PROSITE" id="PS51186"/>
    </source>
</evidence>
<dbReference type="Proteomes" id="UP000294581">
    <property type="component" value="Unassembled WGS sequence"/>
</dbReference>
<dbReference type="Pfam" id="PF00583">
    <property type="entry name" value="Acetyltransf_1"/>
    <property type="match status" value="1"/>
</dbReference>
<evidence type="ECO:0000313" key="2">
    <source>
        <dbReference type="EMBL" id="TDY49674.1"/>
    </source>
</evidence>
<feature type="domain" description="N-acetyltransferase" evidence="1">
    <location>
        <begin position="1"/>
        <end position="149"/>
    </location>
</feature>
<dbReference type="RefSeq" id="WP_341770533.1">
    <property type="nucleotide sequence ID" value="NZ_BSUS01000001.1"/>
</dbReference>
<dbReference type="PANTHER" id="PTHR13355">
    <property type="entry name" value="GLUCOSAMINE 6-PHOSPHATE N-ACETYLTRANSFERASE"/>
    <property type="match status" value="1"/>
</dbReference>
<keyword evidence="3" id="KW-1185">Reference proteome</keyword>
<reference evidence="2 3" key="1">
    <citation type="submission" date="2019-03" db="EMBL/GenBank/DDBJ databases">
        <title>Genomic Encyclopedia of Type Strains, Phase IV (KMG-IV): sequencing the most valuable type-strain genomes for metagenomic binning, comparative biology and taxonomic classification.</title>
        <authorList>
            <person name="Goeker M."/>
        </authorList>
    </citation>
    <scope>NUCLEOTIDE SEQUENCE [LARGE SCALE GENOMIC DNA]</scope>
    <source>
        <strain evidence="2 3">DSM 17974</strain>
    </source>
</reference>